<reference evidence="3 4" key="1">
    <citation type="journal article" date="2015" name="Genome Biol. Evol.">
        <title>Phylogenomic analyses indicate that early fungi evolved digesting cell walls of algal ancestors of land plants.</title>
        <authorList>
            <person name="Chang Y."/>
            <person name="Wang S."/>
            <person name="Sekimoto S."/>
            <person name="Aerts A.L."/>
            <person name="Choi C."/>
            <person name="Clum A."/>
            <person name="LaButti K.M."/>
            <person name="Lindquist E.A."/>
            <person name="Yee Ngan C."/>
            <person name="Ohm R.A."/>
            <person name="Salamov A.A."/>
            <person name="Grigoriev I.V."/>
            <person name="Spatafora J.W."/>
            <person name="Berbee M.L."/>
        </authorList>
    </citation>
    <scope>NUCLEOTIDE SEQUENCE [LARGE SCALE GENOMIC DNA]</scope>
    <source>
        <strain evidence="3 4">JEL478</strain>
    </source>
</reference>
<keyword evidence="2" id="KW-1133">Transmembrane helix</keyword>
<feature type="compositionally biased region" description="Basic and acidic residues" evidence="1">
    <location>
        <begin position="46"/>
        <end position="57"/>
    </location>
</feature>
<organism evidence="3 4">
    <name type="scientific">Gonapodya prolifera (strain JEL478)</name>
    <name type="common">Monoblepharis prolifera</name>
    <dbReference type="NCBI Taxonomy" id="1344416"/>
    <lineage>
        <taxon>Eukaryota</taxon>
        <taxon>Fungi</taxon>
        <taxon>Fungi incertae sedis</taxon>
        <taxon>Chytridiomycota</taxon>
        <taxon>Chytridiomycota incertae sedis</taxon>
        <taxon>Monoblepharidomycetes</taxon>
        <taxon>Monoblepharidales</taxon>
        <taxon>Gonapodyaceae</taxon>
        <taxon>Gonapodya</taxon>
    </lineage>
</organism>
<dbReference type="AlphaFoldDB" id="A0A138ZWC0"/>
<feature type="compositionally biased region" description="Basic and acidic residues" evidence="1">
    <location>
        <begin position="148"/>
        <end position="167"/>
    </location>
</feature>
<proteinExistence type="predicted"/>
<accession>A0A138ZWC0</accession>
<dbReference type="OrthoDB" id="10657551at2759"/>
<evidence type="ECO:0000313" key="3">
    <source>
        <dbReference type="EMBL" id="KXS08810.1"/>
    </source>
</evidence>
<evidence type="ECO:0000256" key="1">
    <source>
        <dbReference type="SAM" id="MobiDB-lite"/>
    </source>
</evidence>
<dbReference type="EMBL" id="KQ965972">
    <property type="protein sequence ID" value="KXS08810.1"/>
    <property type="molecule type" value="Genomic_DNA"/>
</dbReference>
<dbReference type="Proteomes" id="UP000070544">
    <property type="component" value="Unassembled WGS sequence"/>
</dbReference>
<protein>
    <submittedName>
        <fullName evidence="3">Uncharacterized protein</fullName>
    </submittedName>
</protein>
<keyword evidence="4" id="KW-1185">Reference proteome</keyword>
<keyword evidence="2" id="KW-0812">Transmembrane</keyword>
<feature type="region of interest" description="Disordered" evidence="1">
    <location>
        <begin position="46"/>
        <end position="277"/>
    </location>
</feature>
<feature type="compositionally biased region" description="Basic and acidic residues" evidence="1">
    <location>
        <begin position="194"/>
        <end position="203"/>
    </location>
</feature>
<gene>
    <name evidence="3" type="ORF">M427DRAFT_39932</name>
</gene>
<evidence type="ECO:0000313" key="4">
    <source>
        <dbReference type="Proteomes" id="UP000070544"/>
    </source>
</evidence>
<keyword evidence="2" id="KW-0472">Membrane</keyword>
<sequence>MSFQYTTSSINFFRSDFLLYTMWIFFIILAAIGMGVRFIIEEQERHQVQRSLQEKRRTTIKRAMSKREGRSGADTGSDMKSLPSIRDDDRSRNLSRQPSTGRREIPPAADSYGESRRFSPRDNNRSPPSGGLARKPSQREGGGGYQRSPDRDPFADPPQLRRADSASRSRKPTPYRLAEPDYGDAPRRVPNQRRPMDDRDDSRQFSAKPSQVFTVELPASFATDVTGDGRGAPRSRSVPRGEGLQRSGSGSNGGTRSRSMARPASGVERSTSRRYYD</sequence>
<feature type="compositionally biased region" description="Basic and acidic residues" evidence="1">
    <location>
        <begin position="113"/>
        <end position="124"/>
    </location>
</feature>
<feature type="compositionally biased region" description="Polar residues" evidence="1">
    <location>
        <begin position="204"/>
        <end position="213"/>
    </location>
</feature>
<name>A0A138ZWC0_GONPJ</name>
<feature type="transmembrane region" description="Helical" evidence="2">
    <location>
        <begin position="20"/>
        <end position="40"/>
    </location>
</feature>
<feature type="compositionally biased region" description="Low complexity" evidence="1">
    <location>
        <begin position="246"/>
        <end position="258"/>
    </location>
</feature>
<evidence type="ECO:0000256" key="2">
    <source>
        <dbReference type="SAM" id="Phobius"/>
    </source>
</evidence>